<reference evidence="5 6" key="1">
    <citation type="submission" date="2019-02" db="EMBL/GenBank/DDBJ databases">
        <title>Complete Genome Sequence and Methylome Analysis of free living Spirochaetas.</title>
        <authorList>
            <person name="Fomenkov A."/>
            <person name="Dubinina G."/>
            <person name="Leshcheva N."/>
            <person name="Mikheeva N."/>
            <person name="Grabovich M."/>
            <person name="Vincze T."/>
            <person name="Roberts R.J."/>
        </authorList>
    </citation>
    <scope>NUCLEOTIDE SEQUENCE [LARGE SCALE GENOMIC DNA]</scope>
    <source>
        <strain evidence="5 6">K2</strain>
    </source>
</reference>
<dbReference type="KEGG" id="ock:EXM22_09385"/>
<evidence type="ECO:0000256" key="1">
    <source>
        <dbReference type="ARBA" id="ARBA00023015"/>
    </source>
</evidence>
<dbReference type="PANTHER" id="PTHR42756:SF1">
    <property type="entry name" value="TRANSCRIPTIONAL REPRESSOR OF EMRAB OPERON"/>
    <property type="match status" value="1"/>
</dbReference>
<dbReference type="GO" id="GO:0003700">
    <property type="term" value="F:DNA-binding transcription factor activity"/>
    <property type="evidence" value="ECO:0007669"/>
    <property type="project" value="InterPro"/>
</dbReference>
<dbReference type="Proteomes" id="UP000324209">
    <property type="component" value="Chromosome"/>
</dbReference>
<accession>A0A5C1QLI8</accession>
<organism evidence="5 6">
    <name type="scientific">Oceanispirochaeta crateris</name>
    <dbReference type="NCBI Taxonomy" id="2518645"/>
    <lineage>
        <taxon>Bacteria</taxon>
        <taxon>Pseudomonadati</taxon>
        <taxon>Spirochaetota</taxon>
        <taxon>Spirochaetia</taxon>
        <taxon>Spirochaetales</taxon>
        <taxon>Spirochaetaceae</taxon>
        <taxon>Oceanispirochaeta</taxon>
    </lineage>
</organism>
<evidence type="ECO:0000313" key="6">
    <source>
        <dbReference type="Proteomes" id="UP000324209"/>
    </source>
</evidence>
<keyword evidence="6" id="KW-1185">Reference proteome</keyword>
<dbReference type="SMART" id="SM00347">
    <property type="entry name" value="HTH_MARR"/>
    <property type="match status" value="1"/>
</dbReference>
<gene>
    <name evidence="5" type="ORF">EXM22_09385</name>
</gene>
<evidence type="ECO:0000256" key="3">
    <source>
        <dbReference type="ARBA" id="ARBA00023163"/>
    </source>
</evidence>
<dbReference type="GO" id="GO:0003677">
    <property type="term" value="F:DNA binding"/>
    <property type="evidence" value="ECO:0007669"/>
    <property type="project" value="UniProtKB-KW"/>
</dbReference>
<dbReference type="RefSeq" id="WP_149486268.1">
    <property type="nucleotide sequence ID" value="NZ_CP036150.1"/>
</dbReference>
<proteinExistence type="predicted"/>
<evidence type="ECO:0000256" key="2">
    <source>
        <dbReference type="ARBA" id="ARBA00023125"/>
    </source>
</evidence>
<dbReference type="PRINTS" id="PR00598">
    <property type="entry name" value="HTHMARR"/>
</dbReference>
<dbReference type="Pfam" id="PF01047">
    <property type="entry name" value="MarR"/>
    <property type="match status" value="1"/>
</dbReference>
<keyword evidence="2" id="KW-0238">DNA-binding</keyword>
<dbReference type="OrthoDB" id="369628at2"/>
<sequence length="143" mass="16884">MLKKIIGRNISILYRHEYQYIDIKLKKYNLNKVQAEVLLFLKDNDNVNHKEINDFFLFNKATITKIITSLENNEYVTRISNNKDQRYKCISLTEKGINIISNIIEILQQSEKIMIKDIAEEDIEKISTILSQMVENITQEKES</sequence>
<dbReference type="AlphaFoldDB" id="A0A5C1QLI8"/>
<dbReference type="InterPro" id="IPR036390">
    <property type="entry name" value="WH_DNA-bd_sf"/>
</dbReference>
<feature type="domain" description="HTH marR-type" evidence="4">
    <location>
        <begin position="1"/>
        <end position="135"/>
    </location>
</feature>
<dbReference type="PROSITE" id="PS01117">
    <property type="entry name" value="HTH_MARR_1"/>
    <property type="match status" value="1"/>
</dbReference>
<name>A0A5C1QLI8_9SPIO</name>
<evidence type="ECO:0000313" key="5">
    <source>
        <dbReference type="EMBL" id="QEN08188.1"/>
    </source>
</evidence>
<evidence type="ECO:0000259" key="4">
    <source>
        <dbReference type="PROSITE" id="PS50995"/>
    </source>
</evidence>
<keyword evidence="3" id="KW-0804">Transcription</keyword>
<dbReference type="Gene3D" id="1.10.10.10">
    <property type="entry name" value="Winged helix-like DNA-binding domain superfamily/Winged helix DNA-binding domain"/>
    <property type="match status" value="1"/>
</dbReference>
<dbReference type="EMBL" id="CP036150">
    <property type="protein sequence ID" value="QEN08188.1"/>
    <property type="molecule type" value="Genomic_DNA"/>
</dbReference>
<dbReference type="PROSITE" id="PS50995">
    <property type="entry name" value="HTH_MARR_2"/>
    <property type="match status" value="1"/>
</dbReference>
<dbReference type="PANTHER" id="PTHR42756">
    <property type="entry name" value="TRANSCRIPTIONAL REGULATOR, MARR"/>
    <property type="match status" value="1"/>
</dbReference>
<dbReference type="InterPro" id="IPR000835">
    <property type="entry name" value="HTH_MarR-typ"/>
</dbReference>
<dbReference type="InterPro" id="IPR036388">
    <property type="entry name" value="WH-like_DNA-bd_sf"/>
</dbReference>
<keyword evidence="1" id="KW-0805">Transcription regulation</keyword>
<protein>
    <submittedName>
        <fullName evidence="5">MarR family transcriptional regulator</fullName>
    </submittedName>
</protein>
<dbReference type="SUPFAM" id="SSF46785">
    <property type="entry name" value="Winged helix' DNA-binding domain"/>
    <property type="match status" value="1"/>
</dbReference>
<dbReference type="InterPro" id="IPR023187">
    <property type="entry name" value="Tscrpt_reg_MarR-type_CS"/>
</dbReference>